<gene>
    <name evidence="1" type="ORF">E6W36_11800</name>
</gene>
<dbReference type="KEGG" id="hgn:E6W36_11800"/>
<dbReference type="AlphaFoldDB" id="A0A4D7CA00"/>
<reference evidence="2" key="1">
    <citation type="submission" date="2019-04" db="EMBL/GenBank/DDBJ databases">
        <title>Complete genome sequence of Sphingomonas sp. W1-2-3.</title>
        <authorList>
            <person name="Im W.T."/>
        </authorList>
    </citation>
    <scope>NUCLEOTIDE SEQUENCE [LARGE SCALE GENOMIC DNA]</scope>
    <source>
        <strain evidence="2">W1-2-3</strain>
    </source>
</reference>
<protein>
    <submittedName>
        <fullName evidence="1">Uncharacterized protein</fullName>
    </submittedName>
</protein>
<proteinExistence type="predicted"/>
<evidence type="ECO:0000313" key="1">
    <source>
        <dbReference type="EMBL" id="QCI79943.1"/>
    </source>
</evidence>
<dbReference type="EMBL" id="CP039704">
    <property type="protein sequence ID" value="QCI79943.1"/>
    <property type="molecule type" value="Genomic_DNA"/>
</dbReference>
<evidence type="ECO:0000313" key="2">
    <source>
        <dbReference type="Proteomes" id="UP000298714"/>
    </source>
</evidence>
<organism evidence="1 2">
    <name type="scientific">Hankyongella ginsenosidimutans</name>
    <dbReference type="NCBI Taxonomy" id="1763828"/>
    <lineage>
        <taxon>Bacteria</taxon>
        <taxon>Pseudomonadati</taxon>
        <taxon>Pseudomonadota</taxon>
        <taxon>Alphaproteobacteria</taxon>
        <taxon>Sphingomonadales</taxon>
        <taxon>Sphingomonadaceae</taxon>
        <taxon>Hankyongella</taxon>
    </lineage>
</organism>
<keyword evidence="2" id="KW-1185">Reference proteome</keyword>
<sequence>MRSSVFSEGFAQANLVTSGAIIVDAGAAITLQNGGAFTAFAGRSISVAAGSSITAQSGLIDLETFASLRGSSFSTADDVLTDTSFDIRIDGTLSTKGRWVNDFGVIDVLARGGSAYLDGGSISLSVASRIQEASGDPNVAIDRSGSILLNASAVIDVSGGGYIDPDGNFDLTSRGGNLALTNSTVYFGLGEAAA</sequence>
<accession>A0A4D7CA00</accession>
<name>A0A4D7CA00_9SPHN</name>
<dbReference type="Proteomes" id="UP000298714">
    <property type="component" value="Chromosome"/>
</dbReference>
<dbReference type="RefSeq" id="WP_222872787.1">
    <property type="nucleotide sequence ID" value="NZ_CP039704.1"/>
</dbReference>